<dbReference type="InterPro" id="IPR003447">
    <property type="entry name" value="FEMABX"/>
</dbReference>
<proteinExistence type="predicted"/>
<evidence type="ECO:0000313" key="1">
    <source>
        <dbReference type="EMBL" id="EIC01412.1"/>
    </source>
</evidence>
<dbReference type="GO" id="GO:0016755">
    <property type="term" value="F:aminoacyltransferase activity"/>
    <property type="evidence" value="ECO:0007669"/>
    <property type="project" value="InterPro"/>
</dbReference>
<dbReference type="GO" id="GO:0044038">
    <property type="term" value="P:cell wall macromolecule biosynthetic process"/>
    <property type="evidence" value="ECO:0007669"/>
    <property type="project" value="InterPro"/>
</dbReference>
<reference evidence="1 2" key="1">
    <citation type="submission" date="2011-09" db="EMBL/GenBank/DDBJ databases">
        <title>The draft genome of Treponema saccharophilum DSM 2985.</title>
        <authorList>
            <consortium name="US DOE Joint Genome Institute (JGI-PGF)"/>
            <person name="Lucas S."/>
            <person name="Copeland A."/>
            <person name="Lapidus A."/>
            <person name="Glavina del Rio T."/>
            <person name="Dalin E."/>
            <person name="Tice H."/>
            <person name="Bruce D."/>
            <person name="Goodwin L."/>
            <person name="Pitluck S."/>
            <person name="Peters L."/>
            <person name="Kyrpides N."/>
            <person name="Mavromatis K."/>
            <person name="Ivanova N."/>
            <person name="Markowitz V."/>
            <person name="Cheng J.-F."/>
            <person name="Hugenholtz P."/>
            <person name="Woyke T."/>
            <person name="Wu D."/>
            <person name="Gronow S."/>
            <person name="Wellnitz S."/>
            <person name="Brambilla E."/>
            <person name="Klenk H.-P."/>
            <person name="Eisen J.A."/>
        </authorList>
    </citation>
    <scope>NUCLEOTIDE SEQUENCE [LARGE SCALE GENOMIC DNA]</scope>
    <source>
        <strain evidence="1 2">DSM 2985</strain>
    </source>
</reference>
<gene>
    <name evidence="1" type="ORF">TresaDRAFT_1304</name>
</gene>
<protein>
    <submittedName>
        <fullName evidence="1">Methicillin resistance protein</fullName>
    </submittedName>
</protein>
<sequence>MHGLFLFKTGFGGALIHRLGSFDAVLNGAVYGAYRAAENARAFYHKKLMKKIRGR</sequence>
<dbReference type="AlphaFoldDB" id="H7EM04"/>
<keyword evidence="2" id="KW-1185">Reference proteome</keyword>
<dbReference type="Proteomes" id="UP000003571">
    <property type="component" value="Unassembled WGS sequence"/>
</dbReference>
<dbReference type="EMBL" id="AGRW01000050">
    <property type="protein sequence ID" value="EIC01412.1"/>
    <property type="molecule type" value="Genomic_DNA"/>
</dbReference>
<comment type="caution">
    <text evidence="1">The sequence shown here is derived from an EMBL/GenBank/DDBJ whole genome shotgun (WGS) entry which is preliminary data.</text>
</comment>
<evidence type="ECO:0000313" key="2">
    <source>
        <dbReference type="Proteomes" id="UP000003571"/>
    </source>
</evidence>
<dbReference type="PATRIC" id="fig|907348.3.peg.1951"/>
<accession>H7EM04</accession>
<organism evidence="1 2">
    <name type="scientific">Treponema saccharophilum DSM 2985</name>
    <dbReference type="NCBI Taxonomy" id="907348"/>
    <lineage>
        <taxon>Bacteria</taxon>
        <taxon>Pseudomonadati</taxon>
        <taxon>Spirochaetota</taxon>
        <taxon>Spirochaetia</taxon>
        <taxon>Spirochaetales</taxon>
        <taxon>Treponemataceae</taxon>
        <taxon>Treponema</taxon>
    </lineage>
</organism>
<dbReference type="STRING" id="907348.TresaDRAFT_1304"/>
<name>H7EM04_9SPIR</name>
<dbReference type="PROSITE" id="PS51191">
    <property type="entry name" value="FEMABX"/>
    <property type="match status" value="1"/>
</dbReference>